<dbReference type="Proteomes" id="UP000825935">
    <property type="component" value="Chromosome 38"/>
</dbReference>
<comment type="caution">
    <text evidence="1">The sequence shown here is derived from an EMBL/GenBank/DDBJ whole genome shotgun (WGS) entry which is preliminary data.</text>
</comment>
<dbReference type="AlphaFoldDB" id="A0A8T2Q342"/>
<name>A0A8T2Q342_CERRI</name>
<evidence type="ECO:0000313" key="2">
    <source>
        <dbReference type="Proteomes" id="UP000825935"/>
    </source>
</evidence>
<evidence type="ECO:0000313" key="1">
    <source>
        <dbReference type="EMBL" id="KAH7278070.1"/>
    </source>
</evidence>
<proteinExistence type="predicted"/>
<protein>
    <submittedName>
        <fullName evidence="1">Uncharacterized protein</fullName>
    </submittedName>
</protein>
<sequence length="124" mass="14040">MQTIQTREREREQPLQLVLSLSHACIHALVTHRPTSIRAHRIWIISRPPVGFVTYPLPIVLASKTLQSLRGLLDGKNHDTPHNSNGDCASPSCFSQYVKQALRYYFWFRPVGLHGNGDLLTILA</sequence>
<organism evidence="1 2">
    <name type="scientific">Ceratopteris richardii</name>
    <name type="common">Triangle waterfern</name>
    <dbReference type="NCBI Taxonomy" id="49495"/>
    <lineage>
        <taxon>Eukaryota</taxon>
        <taxon>Viridiplantae</taxon>
        <taxon>Streptophyta</taxon>
        <taxon>Embryophyta</taxon>
        <taxon>Tracheophyta</taxon>
        <taxon>Polypodiopsida</taxon>
        <taxon>Polypodiidae</taxon>
        <taxon>Polypodiales</taxon>
        <taxon>Pteridineae</taxon>
        <taxon>Pteridaceae</taxon>
        <taxon>Parkerioideae</taxon>
        <taxon>Ceratopteris</taxon>
    </lineage>
</organism>
<gene>
    <name evidence="1" type="ORF">KP509_38G022600</name>
</gene>
<reference evidence="1" key="1">
    <citation type="submission" date="2021-08" db="EMBL/GenBank/DDBJ databases">
        <title>WGS assembly of Ceratopteris richardii.</title>
        <authorList>
            <person name="Marchant D.B."/>
            <person name="Chen G."/>
            <person name="Jenkins J."/>
            <person name="Shu S."/>
            <person name="Leebens-Mack J."/>
            <person name="Grimwood J."/>
            <person name="Schmutz J."/>
            <person name="Soltis P."/>
            <person name="Soltis D."/>
            <person name="Chen Z.-H."/>
        </authorList>
    </citation>
    <scope>NUCLEOTIDE SEQUENCE</scope>
    <source>
        <strain evidence="1">Whitten #5841</strain>
        <tissue evidence="1">Leaf</tissue>
    </source>
</reference>
<dbReference type="EMBL" id="CM035443">
    <property type="protein sequence ID" value="KAH7278070.1"/>
    <property type="molecule type" value="Genomic_DNA"/>
</dbReference>
<accession>A0A8T2Q342</accession>
<keyword evidence="2" id="KW-1185">Reference proteome</keyword>